<comment type="caution">
    <text evidence="1">The sequence shown here is derived from an EMBL/GenBank/DDBJ whole genome shotgun (WGS) entry which is preliminary data.</text>
</comment>
<gene>
    <name evidence="1" type="ORF">CTRU02_204804</name>
</gene>
<reference evidence="1 2" key="1">
    <citation type="journal article" date="2020" name="Phytopathology">
        <title>Genome Sequence Resources of Colletotrichum truncatum, C. plurivorum, C. musicola, and C. sojae: Four Species Pathogenic to Soybean (Glycine max).</title>
        <authorList>
            <person name="Rogerio F."/>
            <person name="Boufleur T.R."/>
            <person name="Ciampi-Guillardi M."/>
            <person name="Sukno S.A."/>
            <person name="Thon M.R."/>
            <person name="Massola Junior N.S."/>
            <person name="Baroncelli R."/>
        </authorList>
    </citation>
    <scope>NUCLEOTIDE SEQUENCE [LARGE SCALE GENOMIC DNA]</scope>
    <source>
        <strain evidence="1 2">CMES1059</strain>
    </source>
</reference>
<name>A0ACC3ZD59_COLTU</name>
<protein>
    <submittedName>
        <fullName evidence="1">Uncharacterized protein</fullName>
    </submittedName>
</protein>
<keyword evidence="2" id="KW-1185">Reference proteome</keyword>
<dbReference type="Proteomes" id="UP000805649">
    <property type="component" value="Unassembled WGS sequence"/>
</dbReference>
<proteinExistence type="predicted"/>
<sequence>MLGPARSGKALLFAILTTAHYVLGQGCESLRIKSPADAEAARNCPEIFGDVIIYYNQTAINLDGVKVVHGYIATHCPESGPACDGHDYMETFSSNTLTTVNGNVNFGASYVLKNIPLPQLATVKGMFTVSGLWSIKNLDISSLDTLGGLIINAPGLENMKHTAVRAVTGFGDPKSREIYLQVSSLKSLGNFFEQPITVDAVTIEGTKDYDHLDYGFAETGSLVLRGSPLQASVPSSSNMTITFGGSQAREITIGKLDSYGGLGGVQLSPELNKLSVGSFASNLDKYGQLHLPFDQLGSLTLKSNQDLQWLSNTPKAENWVDFSLRIQDTPRLNITSEYNYSSNGEQKKVWYWPHADIGTIKIDANVTNAFFESFLQDRSNSSNPESRPKVLDEFNLSGDSKEDIDCRPFNALSEQSVLPSVSSKNYTCYGLEGLSSDGSLTTGSSGDSSKSSAGPAAVAMSWKGFLAFGTTVLVAGFL</sequence>
<organism evidence="1 2">
    <name type="scientific">Colletotrichum truncatum</name>
    <name type="common">Anthracnose fungus</name>
    <name type="synonym">Colletotrichum capsici</name>
    <dbReference type="NCBI Taxonomy" id="5467"/>
    <lineage>
        <taxon>Eukaryota</taxon>
        <taxon>Fungi</taxon>
        <taxon>Dikarya</taxon>
        <taxon>Ascomycota</taxon>
        <taxon>Pezizomycotina</taxon>
        <taxon>Sordariomycetes</taxon>
        <taxon>Hypocreomycetidae</taxon>
        <taxon>Glomerellales</taxon>
        <taxon>Glomerellaceae</taxon>
        <taxon>Colletotrichum</taxon>
        <taxon>Colletotrichum truncatum species complex</taxon>
    </lineage>
</organism>
<evidence type="ECO:0000313" key="2">
    <source>
        <dbReference type="Proteomes" id="UP000805649"/>
    </source>
</evidence>
<dbReference type="EMBL" id="VUJX02000002">
    <property type="protein sequence ID" value="KAL0942041.1"/>
    <property type="molecule type" value="Genomic_DNA"/>
</dbReference>
<accession>A0ACC3ZD59</accession>
<evidence type="ECO:0000313" key="1">
    <source>
        <dbReference type="EMBL" id="KAL0942041.1"/>
    </source>
</evidence>